<evidence type="ECO:0000313" key="1">
    <source>
        <dbReference type="EMBL" id="QOX64327.1"/>
    </source>
</evidence>
<accession>A0ACD1ACQ2</accession>
<dbReference type="Proteomes" id="UP000594014">
    <property type="component" value="Chromosome"/>
</dbReference>
<reference evidence="1" key="1">
    <citation type="submission" date="2019-08" db="EMBL/GenBank/DDBJ databases">
        <title>Genome sequence of Clostridiales bacterium MT110.</title>
        <authorList>
            <person name="Cao J."/>
        </authorList>
    </citation>
    <scope>NUCLEOTIDE SEQUENCE</scope>
    <source>
        <strain evidence="1">MT110</strain>
    </source>
</reference>
<sequence length="312" mass="33785">MLNEKRIKALIVVSLFVMEAFVWTFNDPGGAWSLGFSGGPDGSPGIISSEENGSDGQNESENEGTEPGGELGDQEMPGSGTDSPGDAEQPGGGNAVGTPESGAPNQNPGSINPGEGITPMTAEEAKAAGVLILVNKTHPIDRDYKPDDLVKIKYYAADRSEAGRYMRAEAAEAFHQLVEKAGAEGIELKMTTAYRSYDFQKTLFDNYVKREGEAAANRYSARPGQSEHQTGLSVDVSSPSVGYQLTGEYANTTEGKWLAEHAHEFGFIIRFPQGKEDITGYLYEPWHIRYVGKTPAKEIYEAGQTLEEYLKN</sequence>
<proteinExistence type="predicted"/>
<keyword evidence="1" id="KW-0645">Protease</keyword>
<evidence type="ECO:0000313" key="2">
    <source>
        <dbReference type="Proteomes" id="UP000594014"/>
    </source>
</evidence>
<keyword evidence="1" id="KW-0121">Carboxypeptidase</keyword>
<organism evidence="1 2">
    <name type="scientific">Anoxybacterium hadale</name>
    <dbReference type="NCBI Taxonomy" id="3408580"/>
    <lineage>
        <taxon>Bacteria</taxon>
        <taxon>Bacillati</taxon>
        <taxon>Bacillota</taxon>
        <taxon>Clostridia</taxon>
        <taxon>Peptostreptococcales</taxon>
        <taxon>Anaerovoracaceae</taxon>
        <taxon>Anoxybacterium</taxon>
    </lineage>
</organism>
<keyword evidence="1" id="KW-0378">Hydrolase</keyword>
<protein>
    <submittedName>
        <fullName evidence="1">D-alanyl-D-alanine carboxypeptidase family protein</fullName>
    </submittedName>
</protein>
<gene>
    <name evidence="1" type="ORF">FRZ06_13730</name>
</gene>
<dbReference type="EMBL" id="CP042469">
    <property type="protein sequence ID" value="QOX64327.1"/>
    <property type="molecule type" value="Genomic_DNA"/>
</dbReference>
<name>A0ACD1ACQ2_9FIRM</name>
<keyword evidence="2" id="KW-1185">Reference proteome</keyword>